<proteinExistence type="predicted"/>
<dbReference type="RefSeq" id="WP_061947707.1">
    <property type="nucleotide sequence ID" value="NZ_LTAO01000004.1"/>
</dbReference>
<keyword evidence="2" id="KW-1185">Reference proteome</keyword>
<sequence length="168" mass="19686">MKIDGLQKFMKSLNRAANGHLKNEMKLWLEEIGLDFLDVVEDEIRLTEITDMNLLLNAFERGHSENVWISREGGLTLEIGTDVEYAQHINDGYFYQDSKNLVKQIWIPGIQKGDSFQYFPESNLGLMFTVKWMDGLNYWDISLSMFRKMFASNLEKKLVHWVSKNEIK</sequence>
<dbReference type="OrthoDB" id="2871348at2"/>
<organism evidence="1 2">
    <name type="scientific">Alkalihalobacillus trypoxylicola</name>
    <dbReference type="NCBI Taxonomy" id="519424"/>
    <lineage>
        <taxon>Bacteria</taxon>
        <taxon>Bacillati</taxon>
        <taxon>Bacillota</taxon>
        <taxon>Bacilli</taxon>
        <taxon>Bacillales</taxon>
        <taxon>Bacillaceae</taxon>
        <taxon>Alkalihalobacillus</taxon>
    </lineage>
</organism>
<dbReference type="STRING" id="519424.AZF04_15405"/>
<dbReference type="AlphaFoldDB" id="A0A162EWE8"/>
<evidence type="ECO:0000313" key="2">
    <source>
        <dbReference type="Proteomes" id="UP000075806"/>
    </source>
</evidence>
<name>A0A162EWE8_9BACI</name>
<reference evidence="1" key="1">
    <citation type="submission" date="2016-02" db="EMBL/GenBank/DDBJ databases">
        <title>Genome sequence of Bacillus trypoxylicola KCTC 13244(T).</title>
        <authorList>
            <person name="Jeong H."/>
            <person name="Park S.-H."/>
            <person name="Choi S.-K."/>
        </authorList>
    </citation>
    <scope>NUCLEOTIDE SEQUENCE [LARGE SCALE GENOMIC DNA]</scope>
    <source>
        <strain evidence="1">KCTC 13244</strain>
    </source>
</reference>
<comment type="caution">
    <text evidence="1">The sequence shown here is derived from an EMBL/GenBank/DDBJ whole genome shotgun (WGS) entry which is preliminary data.</text>
</comment>
<protein>
    <recommendedName>
        <fullName evidence="3">Phage portal protein</fullName>
    </recommendedName>
</protein>
<gene>
    <name evidence="1" type="ORF">AZF04_15405</name>
</gene>
<evidence type="ECO:0008006" key="3">
    <source>
        <dbReference type="Google" id="ProtNLM"/>
    </source>
</evidence>
<evidence type="ECO:0000313" key="1">
    <source>
        <dbReference type="EMBL" id="KYG33897.1"/>
    </source>
</evidence>
<dbReference type="EMBL" id="LTAO01000004">
    <property type="protein sequence ID" value="KYG33897.1"/>
    <property type="molecule type" value="Genomic_DNA"/>
</dbReference>
<accession>A0A162EWE8</accession>
<dbReference type="Proteomes" id="UP000075806">
    <property type="component" value="Unassembled WGS sequence"/>
</dbReference>